<name>A0AAV5MKB3_9ROSI</name>
<dbReference type="AlphaFoldDB" id="A0AAV5MKB3"/>
<gene>
    <name evidence="1" type="ORF">SLEP1_g57078</name>
</gene>
<sequence length="86" mass="9535">MASLLTRHSPWFSPSSVSLPDMVDKENYEITHKTFNDNPSMQKKTQFSSLIYKSWPVFNKLPLAGISNGTVFNTLPLAGVSNSTSV</sequence>
<keyword evidence="2" id="KW-1185">Reference proteome</keyword>
<accession>A0AAV5MKB3</accession>
<evidence type="ECO:0000313" key="2">
    <source>
        <dbReference type="Proteomes" id="UP001054252"/>
    </source>
</evidence>
<proteinExistence type="predicted"/>
<dbReference type="Proteomes" id="UP001054252">
    <property type="component" value="Unassembled WGS sequence"/>
</dbReference>
<evidence type="ECO:0000313" key="1">
    <source>
        <dbReference type="EMBL" id="GKV50371.1"/>
    </source>
</evidence>
<reference evidence="1 2" key="1">
    <citation type="journal article" date="2021" name="Commun. Biol.">
        <title>The genome of Shorea leprosula (Dipterocarpaceae) highlights the ecological relevance of drought in aseasonal tropical rainforests.</title>
        <authorList>
            <person name="Ng K.K.S."/>
            <person name="Kobayashi M.J."/>
            <person name="Fawcett J.A."/>
            <person name="Hatakeyama M."/>
            <person name="Paape T."/>
            <person name="Ng C.H."/>
            <person name="Ang C.C."/>
            <person name="Tnah L.H."/>
            <person name="Lee C.T."/>
            <person name="Nishiyama T."/>
            <person name="Sese J."/>
            <person name="O'Brien M.J."/>
            <person name="Copetti D."/>
            <person name="Mohd Noor M.I."/>
            <person name="Ong R.C."/>
            <person name="Putra M."/>
            <person name="Sireger I.Z."/>
            <person name="Indrioko S."/>
            <person name="Kosugi Y."/>
            <person name="Izuno A."/>
            <person name="Isagi Y."/>
            <person name="Lee S.L."/>
            <person name="Shimizu K.K."/>
        </authorList>
    </citation>
    <scope>NUCLEOTIDE SEQUENCE [LARGE SCALE GENOMIC DNA]</scope>
    <source>
        <strain evidence="1">214</strain>
    </source>
</reference>
<protein>
    <submittedName>
        <fullName evidence="1">Uncharacterized protein</fullName>
    </submittedName>
</protein>
<comment type="caution">
    <text evidence="1">The sequence shown here is derived from an EMBL/GenBank/DDBJ whole genome shotgun (WGS) entry which is preliminary data.</text>
</comment>
<dbReference type="EMBL" id="BPVZ01000361">
    <property type="protein sequence ID" value="GKV50371.1"/>
    <property type="molecule type" value="Genomic_DNA"/>
</dbReference>
<organism evidence="1 2">
    <name type="scientific">Rubroshorea leprosula</name>
    <dbReference type="NCBI Taxonomy" id="152421"/>
    <lineage>
        <taxon>Eukaryota</taxon>
        <taxon>Viridiplantae</taxon>
        <taxon>Streptophyta</taxon>
        <taxon>Embryophyta</taxon>
        <taxon>Tracheophyta</taxon>
        <taxon>Spermatophyta</taxon>
        <taxon>Magnoliopsida</taxon>
        <taxon>eudicotyledons</taxon>
        <taxon>Gunneridae</taxon>
        <taxon>Pentapetalae</taxon>
        <taxon>rosids</taxon>
        <taxon>malvids</taxon>
        <taxon>Malvales</taxon>
        <taxon>Dipterocarpaceae</taxon>
        <taxon>Rubroshorea</taxon>
    </lineage>
</organism>